<protein>
    <submittedName>
        <fullName evidence="2">PPIase cyclophilin-type domain-containing protein</fullName>
    </submittedName>
</protein>
<evidence type="ECO:0000313" key="1">
    <source>
        <dbReference type="Proteomes" id="UP000887580"/>
    </source>
</evidence>
<proteinExistence type="predicted"/>
<reference evidence="2" key="1">
    <citation type="submission" date="2022-11" db="UniProtKB">
        <authorList>
            <consortium name="WormBaseParasite"/>
        </authorList>
    </citation>
    <scope>IDENTIFICATION</scope>
</reference>
<name>A0AC35ESC5_9BILA</name>
<accession>A0AC35ESC5</accession>
<sequence length="559" mass="63356">MHRDTVTHVFATKTDFIITASIDGHLKFWKKIHKEGVEFVKHFRCHMHAFSDISINYNGTLMATVCTQENTVKIFDIINFDMINMFKYPFSPKIAAWIHLGSDLVHALAISDANSPKIFIYDGKGDNAPIHMIENLHTRPIALMEYVPSLNVTISIDERGMMEYWSGAKTNYEFPKNVKFEYKTDTDLFEFAKVRQPPKALAISPTGNFFATFSHDRSLKIFSVPFGKIIKVLDESLTRYIDEAKLNERYGLLHVDWTRKVALEKDINKDHKAFDNIQLSFDESGNFLIYPSPVGLRIYNIITEKVVRDLGKQEPVRFMGAAICRAMPTTTERLKGAAVTAEIEASDNPALRKFDVDPMIIASAYRKNRFYIFTNAEPFSGGDDEDGATSNRDVFNEKPRKEDALTTVDHEEEAKGMTDEACIHTTYEEAKGMTDEACIHTTYGDIHVKLFPKECPKACENFITLSRRGYYNGHCFHRVIKSFIIQTGDPTGKGTGPNTNGSQFFFTVVPAEFLDGKNTIFGEVTDGFSVVQKINQAPTYEKSGRPREEINIVSITLKN</sequence>
<dbReference type="Proteomes" id="UP000887580">
    <property type="component" value="Unplaced"/>
</dbReference>
<dbReference type="WBParaSite" id="PS1159_v2.g10365.t1">
    <property type="protein sequence ID" value="PS1159_v2.g10365.t1"/>
    <property type="gene ID" value="PS1159_v2.g10365"/>
</dbReference>
<organism evidence="1 2">
    <name type="scientific">Panagrolaimus sp. PS1159</name>
    <dbReference type="NCBI Taxonomy" id="55785"/>
    <lineage>
        <taxon>Eukaryota</taxon>
        <taxon>Metazoa</taxon>
        <taxon>Ecdysozoa</taxon>
        <taxon>Nematoda</taxon>
        <taxon>Chromadorea</taxon>
        <taxon>Rhabditida</taxon>
        <taxon>Tylenchina</taxon>
        <taxon>Panagrolaimomorpha</taxon>
        <taxon>Panagrolaimoidea</taxon>
        <taxon>Panagrolaimidae</taxon>
        <taxon>Panagrolaimus</taxon>
    </lineage>
</organism>
<evidence type="ECO:0000313" key="2">
    <source>
        <dbReference type="WBParaSite" id="PS1159_v2.g10365.t1"/>
    </source>
</evidence>